<protein>
    <submittedName>
        <fullName evidence="1">Uncharacterized protein</fullName>
    </submittedName>
</protein>
<evidence type="ECO:0000313" key="2">
    <source>
        <dbReference type="Proteomes" id="UP000814140"/>
    </source>
</evidence>
<gene>
    <name evidence="1" type="ORF">BV25DRAFT_1778322</name>
</gene>
<dbReference type="Proteomes" id="UP000814140">
    <property type="component" value="Unassembled WGS sequence"/>
</dbReference>
<name>A0ACB8TD45_9AGAM</name>
<feature type="non-terminal residue" evidence="1">
    <location>
        <position position="1"/>
    </location>
</feature>
<keyword evidence="2" id="KW-1185">Reference proteome</keyword>
<sequence length="150" mass="16080">EMYSMGTVRKTPPGAGTPAVPFIQDTHFQGPRGEIVRIRSIFDDGSMTNAIDADMFDAVAHRLSPLAPSPQRLRMANGTIVPSKGRWEGHVTIGGLPVYARFEVFPSGGSWSVLVGKPLLIALNATHTYGADTISLPTIRAPVILTNKAN</sequence>
<feature type="non-terminal residue" evidence="1">
    <location>
        <position position="150"/>
    </location>
</feature>
<reference evidence="1" key="2">
    <citation type="journal article" date="2022" name="New Phytol.">
        <title>Evolutionary transition to the ectomycorrhizal habit in the genomes of a hyperdiverse lineage of mushroom-forming fungi.</title>
        <authorList>
            <person name="Looney B."/>
            <person name="Miyauchi S."/>
            <person name="Morin E."/>
            <person name="Drula E."/>
            <person name="Courty P.E."/>
            <person name="Kohler A."/>
            <person name="Kuo A."/>
            <person name="LaButti K."/>
            <person name="Pangilinan J."/>
            <person name="Lipzen A."/>
            <person name="Riley R."/>
            <person name="Andreopoulos W."/>
            <person name="He G."/>
            <person name="Johnson J."/>
            <person name="Nolan M."/>
            <person name="Tritt A."/>
            <person name="Barry K.W."/>
            <person name="Grigoriev I.V."/>
            <person name="Nagy L.G."/>
            <person name="Hibbett D."/>
            <person name="Henrissat B."/>
            <person name="Matheny P.B."/>
            <person name="Labbe J."/>
            <person name="Martin F.M."/>
        </authorList>
    </citation>
    <scope>NUCLEOTIDE SEQUENCE</scope>
    <source>
        <strain evidence="1">HHB10654</strain>
    </source>
</reference>
<reference evidence="1" key="1">
    <citation type="submission" date="2021-03" db="EMBL/GenBank/DDBJ databases">
        <authorList>
            <consortium name="DOE Joint Genome Institute"/>
            <person name="Ahrendt S."/>
            <person name="Looney B.P."/>
            <person name="Miyauchi S."/>
            <person name="Morin E."/>
            <person name="Drula E."/>
            <person name="Courty P.E."/>
            <person name="Chicoki N."/>
            <person name="Fauchery L."/>
            <person name="Kohler A."/>
            <person name="Kuo A."/>
            <person name="Labutti K."/>
            <person name="Pangilinan J."/>
            <person name="Lipzen A."/>
            <person name="Riley R."/>
            <person name="Andreopoulos W."/>
            <person name="He G."/>
            <person name="Johnson J."/>
            <person name="Barry K.W."/>
            <person name="Grigoriev I.V."/>
            <person name="Nagy L."/>
            <person name="Hibbett D."/>
            <person name="Henrissat B."/>
            <person name="Matheny P.B."/>
            <person name="Labbe J."/>
            <person name="Martin F."/>
        </authorList>
    </citation>
    <scope>NUCLEOTIDE SEQUENCE</scope>
    <source>
        <strain evidence="1">HHB10654</strain>
    </source>
</reference>
<evidence type="ECO:0000313" key="1">
    <source>
        <dbReference type="EMBL" id="KAI0066286.1"/>
    </source>
</evidence>
<accession>A0ACB8TD45</accession>
<comment type="caution">
    <text evidence="1">The sequence shown here is derived from an EMBL/GenBank/DDBJ whole genome shotgun (WGS) entry which is preliminary data.</text>
</comment>
<organism evidence="1 2">
    <name type="scientific">Artomyces pyxidatus</name>
    <dbReference type="NCBI Taxonomy" id="48021"/>
    <lineage>
        <taxon>Eukaryota</taxon>
        <taxon>Fungi</taxon>
        <taxon>Dikarya</taxon>
        <taxon>Basidiomycota</taxon>
        <taxon>Agaricomycotina</taxon>
        <taxon>Agaricomycetes</taxon>
        <taxon>Russulales</taxon>
        <taxon>Auriscalpiaceae</taxon>
        <taxon>Artomyces</taxon>
    </lineage>
</organism>
<dbReference type="EMBL" id="MU277193">
    <property type="protein sequence ID" value="KAI0066286.1"/>
    <property type="molecule type" value="Genomic_DNA"/>
</dbReference>
<proteinExistence type="predicted"/>